<dbReference type="Gene3D" id="1.10.10.10">
    <property type="entry name" value="Winged helix-like DNA-binding domain superfamily/Winged helix DNA-binding domain"/>
    <property type="match status" value="1"/>
</dbReference>
<evidence type="ECO:0000256" key="4">
    <source>
        <dbReference type="ARBA" id="ARBA00023125"/>
    </source>
</evidence>
<dbReference type="RefSeq" id="WP_345533369.1">
    <property type="nucleotide sequence ID" value="NZ_BAABLD010000008.1"/>
</dbReference>
<dbReference type="Proteomes" id="UP001500547">
    <property type="component" value="Unassembled WGS sequence"/>
</dbReference>
<protein>
    <submittedName>
        <fullName evidence="7">PLP-dependent aminotransferase family protein</fullName>
    </submittedName>
</protein>
<evidence type="ECO:0000313" key="8">
    <source>
        <dbReference type="Proteomes" id="UP001500547"/>
    </source>
</evidence>
<dbReference type="EMBL" id="BAABLD010000008">
    <property type="protein sequence ID" value="GAA5167226.1"/>
    <property type="molecule type" value="Genomic_DNA"/>
</dbReference>
<dbReference type="GO" id="GO:0008483">
    <property type="term" value="F:transaminase activity"/>
    <property type="evidence" value="ECO:0007669"/>
    <property type="project" value="UniProtKB-KW"/>
</dbReference>
<sequence>MNLQFALTPLGSQPLVEQIVCAVRSHIDDRLLRPGARLPAIRQMAEQHGISRFTVVEAYDRLVALGYLQSKRGAGFFVAPREAAAPAALPEAQRQRAIDVAWLMRGVLSDTPGVLKASAGWLPPTWMDSEGMARVVRQLVRGDDHGVRFGCYGEPNGYRPLREQLRVMLGALGVEVHPDQIVLTFGATQALDIVARHFVRPGDTVLVDDPGYFNLFGALRLLGANLIGVPRNDDGPDTAALDALAAQHKPRLFITHSVLHNPTGSSLSPAVAYRLLQVAEKHEFMVVEDDTYGDFSTTAATRLAELDQLQRVIYISSFTKTLSANARVGYFACHPDLARELADVKLLTSVSSSEFSEQIIHRMLTEGHYRKHVERLQARLAQNATRVSRMLETAGLQFRHPAGGVFIWASVPGMNDATPLAELAEQAKILLAPGKVFRPQMQPSPFVRINVAYANDVRFQRFLDSALSNAAKPV</sequence>
<evidence type="ECO:0000256" key="2">
    <source>
        <dbReference type="ARBA" id="ARBA00022898"/>
    </source>
</evidence>
<name>A0ABP9QT80_9RHOO</name>
<dbReference type="CDD" id="cd07377">
    <property type="entry name" value="WHTH_GntR"/>
    <property type="match status" value="1"/>
</dbReference>
<accession>A0ABP9QT80</accession>
<keyword evidence="2" id="KW-0663">Pyridoxal phosphate</keyword>
<keyword evidence="3" id="KW-0805">Transcription regulation</keyword>
<dbReference type="InterPro" id="IPR000524">
    <property type="entry name" value="Tscrpt_reg_HTH_GntR"/>
</dbReference>
<dbReference type="Pfam" id="PF00155">
    <property type="entry name" value="Aminotran_1_2"/>
    <property type="match status" value="1"/>
</dbReference>
<dbReference type="Pfam" id="PF00392">
    <property type="entry name" value="GntR"/>
    <property type="match status" value="1"/>
</dbReference>
<dbReference type="InterPro" id="IPR015422">
    <property type="entry name" value="PyrdxlP-dep_Trfase_small"/>
</dbReference>
<feature type="domain" description="HTH gntR-type" evidence="6">
    <location>
        <begin position="13"/>
        <end position="81"/>
    </location>
</feature>
<dbReference type="InterPro" id="IPR051446">
    <property type="entry name" value="HTH_trans_reg/aminotransferase"/>
</dbReference>
<keyword evidence="8" id="KW-1185">Reference proteome</keyword>
<dbReference type="SUPFAM" id="SSF53383">
    <property type="entry name" value="PLP-dependent transferases"/>
    <property type="match status" value="1"/>
</dbReference>
<dbReference type="SMART" id="SM00345">
    <property type="entry name" value="HTH_GNTR"/>
    <property type="match status" value="1"/>
</dbReference>
<keyword evidence="7" id="KW-0032">Aminotransferase</keyword>
<dbReference type="SUPFAM" id="SSF46785">
    <property type="entry name" value="Winged helix' DNA-binding domain"/>
    <property type="match status" value="1"/>
</dbReference>
<comment type="similarity">
    <text evidence="1">In the C-terminal section; belongs to the class-I pyridoxal-phosphate-dependent aminotransferase family.</text>
</comment>
<dbReference type="InterPro" id="IPR036390">
    <property type="entry name" value="WH_DNA-bd_sf"/>
</dbReference>
<dbReference type="InterPro" id="IPR015421">
    <property type="entry name" value="PyrdxlP-dep_Trfase_major"/>
</dbReference>
<dbReference type="InterPro" id="IPR004839">
    <property type="entry name" value="Aminotransferase_I/II_large"/>
</dbReference>
<proteinExistence type="inferred from homology"/>
<dbReference type="PRINTS" id="PR00035">
    <property type="entry name" value="HTHGNTR"/>
</dbReference>
<dbReference type="Gene3D" id="3.40.640.10">
    <property type="entry name" value="Type I PLP-dependent aspartate aminotransferase-like (Major domain)"/>
    <property type="match status" value="1"/>
</dbReference>
<evidence type="ECO:0000256" key="3">
    <source>
        <dbReference type="ARBA" id="ARBA00023015"/>
    </source>
</evidence>
<keyword evidence="7" id="KW-0808">Transferase</keyword>
<evidence type="ECO:0000259" key="6">
    <source>
        <dbReference type="PROSITE" id="PS50949"/>
    </source>
</evidence>
<dbReference type="PANTHER" id="PTHR46577:SF2">
    <property type="entry name" value="TRANSCRIPTIONAL REGULATORY PROTEIN"/>
    <property type="match status" value="1"/>
</dbReference>
<evidence type="ECO:0000256" key="5">
    <source>
        <dbReference type="ARBA" id="ARBA00023163"/>
    </source>
</evidence>
<keyword evidence="5" id="KW-0804">Transcription</keyword>
<dbReference type="InterPro" id="IPR015424">
    <property type="entry name" value="PyrdxlP-dep_Trfase"/>
</dbReference>
<dbReference type="CDD" id="cd00609">
    <property type="entry name" value="AAT_like"/>
    <property type="match status" value="1"/>
</dbReference>
<keyword evidence="4" id="KW-0238">DNA-binding</keyword>
<evidence type="ECO:0000313" key="7">
    <source>
        <dbReference type="EMBL" id="GAA5167226.1"/>
    </source>
</evidence>
<dbReference type="Gene3D" id="3.90.1150.10">
    <property type="entry name" value="Aspartate Aminotransferase, domain 1"/>
    <property type="match status" value="1"/>
</dbReference>
<evidence type="ECO:0000256" key="1">
    <source>
        <dbReference type="ARBA" id="ARBA00005384"/>
    </source>
</evidence>
<dbReference type="PROSITE" id="PS50949">
    <property type="entry name" value="HTH_GNTR"/>
    <property type="match status" value="1"/>
</dbReference>
<organism evidence="7 8">
    <name type="scientific">Viridibacterium curvum</name>
    <dbReference type="NCBI Taxonomy" id="1101404"/>
    <lineage>
        <taxon>Bacteria</taxon>
        <taxon>Pseudomonadati</taxon>
        <taxon>Pseudomonadota</taxon>
        <taxon>Betaproteobacteria</taxon>
        <taxon>Rhodocyclales</taxon>
        <taxon>Rhodocyclaceae</taxon>
        <taxon>Viridibacterium</taxon>
    </lineage>
</organism>
<gene>
    <name evidence="7" type="ORF">GCM10025770_25530</name>
</gene>
<dbReference type="PANTHER" id="PTHR46577">
    <property type="entry name" value="HTH-TYPE TRANSCRIPTIONAL REGULATORY PROTEIN GABR"/>
    <property type="match status" value="1"/>
</dbReference>
<dbReference type="InterPro" id="IPR036388">
    <property type="entry name" value="WH-like_DNA-bd_sf"/>
</dbReference>
<reference evidence="8" key="1">
    <citation type="journal article" date="2019" name="Int. J. Syst. Evol. Microbiol.">
        <title>The Global Catalogue of Microorganisms (GCM) 10K type strain sequencing project: providing services to taxonomists for standard genome sequencing and annotation.</title>
        <authorList>
            <consortium name="The Broad Institute Genomics Platform"/>
            <consortium name="The Broad Institute Genome Sequencing Center for Infectious Disease"/>
            <person name="Wu L."/>
            <person name="Ma J."/>
        </authorList>
    </citation>
    <scope>NUCLEOTIDE SEQUENCE [LARGE SCALE GENOMIC DNA]</scope>
    <source>
        <strain evidence="8">JCM 18715</strain>
    </source>
</reference>
<comment type="caution">
    <text evidence="7">The sequence shown here is derived from an EMBL/GenBank/DDBJ whole genome shotgun (WGS) entry which is preliminary data.</text>
</comment>